<sequence length="79" mass="9578">FKSEEETHVFLRDRLDKEEINETLQEGFEKIEDMMYGEDDLYTVSIIFWVLRRYVRSQLIFRRFKMNNGSFKDSLTGDA</sequence>
<dbReference type="EMBL" id="CAKOAT010106932">
    <property type="protein sequence ID" value="CAH8326901.1"/>
    <property type="molecule type" value="Genomic_DNA"/>
</dbReference>
<accession>A0ABC8JGP2</accession>
<keyword evidence="3" id="KW-1185">Reference proteome</keyword>
<proteinExistence type="predicted"/>
<dbReference type="SUPFAM" id="SSF48239">
    <property type="entry name" value="Terpenoid cyclases/Protein prenyltransferases"/>
    <property type="match status" value="1"/>
</dbReference>
<reference evidence="2 3" key="1">
    <citation type="submission" date="2022-03" db="EMBL/GenBank/DDBJ databases">
        <authorList>
            <person name="Macdonald S."/>
            <person name="Ahmed S."/>
            <person name="Newling K."/>
        </authorList>
    </citation>
    <scope>NUCLEOTIDE SEQUENCE [LARGE SCALE GENOMIC DNA]</scope>
</reference>
<evidence type="ECO:0000313" key="3">
    <source>
        <dbReference type="Proteomes" id="UP001642260"/>
    </source>
</evidence>
<name>A0ABC8JGP2_ERUVS</name>
<organism evidence="2 3">
    <name type="scientific">Eruca vesicaria subsp. sativa</name>
    <name type="common">Garden rocket</name>
    <name type="synonym">Eruca sativa</name>
    <dbReference type="NCBI Taxonomy" id="29727"/>
    <lineage>
        <taxon>Eukaryota</taxon>
        <taxon>Viridiplantae</taxon>
        <taxon>Streptophyta</taxon>
        <taxon>Embryophyta</taxon>
        <taxon>Tracheophyta</taxon>
        <taxon>Spermatophyta</taxon>
        <taxon>Magnoliopsida</taxon>
        <taxon>eudicotyledons</taxon>
        <taxon>Gunneridae</taxon>
        <taxon>Pentapetalae</taxon>
        <taxon>rosids</taxon>
        <taxon>malvids</taxon>
        <taxon>Brassicales</taxon>
        <taxon>Brassicaceae</taxon>
        <taxon>Brassiceae</taxon>
        <taxon>Eruca</taxon>
    </lineage>
</organism>
<dbReference type="InterPro" id="IPR008930">
    <property type="entry name" value="Terpenoid_cyclase/PrenylTrfase"/>
</dbReference>
<dbReference type="Proteomes" id="UP001642260">
    <property type="component" value="Unassembled WGS sequence"/>
</dbReference>
<evidence type="ECO:0000259" key="1">
    <source>
        <dbReference type="Pfam" id="PF01397"/>
    </source>
</evidence>
<dbReference type="InterPro" id="IPR036965">
    <property type="entry name" value="Terpene_synth_N_sf"/>
</dbReference>
<dbReference type="Gene3D" id="1.50.10.130">
    <property type="entry name" value="Terpene synthase, N-terminal domain"/>
    <property type="match status" value="1"/>
</dbReference>
<comment type="caution">
    <text evidence="2">The sequence shown here is derived from an EMBL/GenBank/DDBJ whole genome shotgun (WGS) entry which is preliminary data.</text>
</comment>
<gene>
    <name evidence="2" type="ORF">ERUC_LOCUS10859</name>
</gene>
<dbReference type="AlphaFoldDB" id="A0ABC8JGP2"/>
<feature type="domain" description="Terpene synthase N-terminal" evidence="1">
    <location>
        <begin position="17"/>
        <end position="78"/>
    </location>
</feature>
<protein>
    <recommendedName>
        <fullName evidence="1">Terpene synthase N-terminal domain-containing protein</fullName>
    </recommendedName>
</protein>
<feature type="non-terminal residue" evidence="2">
    <location>
        <position position="1"/>
    </location>
</feature>
<evidence type="ECO:0000313" key="2">
    <source>
        <dbReference type="EMBL" id="CAH8326901.1"/>
    </source>
</evidence>
<dbReference type="Pfam" id="PF01397">
    <property type="entry name" value="Terpene_synth"/>
    <property type="match status" value="1"/>
</dbReference>
<dbReference type="InterPro" id="IPR001906">
    <property type="entry name" value="Terpene_synth_N"/>
</dbReference>